<gene>
    <name evidence="1" type="ORF">P7122_05075</name>
</gene>
<dbReference type="EMBL" id="JARSBN010000002">
    <property type="protein sequence ID" value="MDG4715234.1"/>
    <property type="molecule type" value="Genomic_DNA"/>
</dbReference>
<name>A0ABT6FZM2_9FLAO</name>
<dbReference type="Proteomes" id="UP001529085">
    <property type="component" value="Unassembled WGS sequence"/>
</dbReference>
<dbReference type="RefSeq" id="WP_278004694.1">
    <property type="nucleotide sequence ID" value="NZ_JARSBN010000002.1"/>
</dbReference>
<reference evidence="1 2" key="1">
    <citation type="submission" date="2023-03" db="EMBL/GenBank/DDBJ databases">
        <title>Strain YYF002 represents a novel species in the genus Winogradskyella isolated from seawater.</title>
        <authorList>
            <person name="Fu Z.-Y."/>
        </authorList>
    </citation>
    <scope>NUCLEOTIDE SEQUENCE [LARGE SCALE GENOMIC DNA]</scope>
    <source>
        <strain evidence="1 2">YYF002</strain>
    </source>
</reference>
<protein>
    <recommendedName>
        <fullName evidence="3">Lipoprotein</fullName>
    </recommendedName>
</protein>
<accession>A0ABT6FZM2</accession>
<sequence>MLRTILSYLILITCFFGCYNSSKNGLEIGLQGDETREKIQKNLINSNVNIFNNKWPVQFMIDADSFEPTVNALNSISECKFISDFTNYEVSPANVHSWSAKMVLFKDTINVSKMTYLEWKLPIFSFNWQESFDDVKVDSKIKKIENALKENRIKYTLIDYLKE</sequence>
<proteinExistence type="predicted"/>
<keyword evidence="2" id="KW-1185">Reference proteome</keyword>
<organism evidence="1 2">
    <name type="scientific">Winogradskyella marincola</name>
    <dbReference type="NCBI Taxonomy" id="3037795"/>
    <lineage>
        <taxon>Bacteria</taxon>
        <taxon>Pseudomonadati</taxon>
        <taxon>Bacteroidota</taxon>
        <taxon>Flavobacteriia</taxon>
        <taxon>Flavobacteriales</taxon>
        <taxon>Flavobacteriaceae</taxon>
        <taxon>Winogradskyella</taxon>
    </lineage>
</organism>
<evidence type="ECO:0000313" key="1">
    <source>
        <dbReference type="EMBL" id="MDG4715234.1"/>
    </source>
</evidence>
<evidence type="ECO:0000313" key="2">
    <source>
        <dbReference type="Proteomes" id="UP001529085"/>
    </source>
</evidence>
<evidence type="ECO:0008006" key="3">
    <source>
        <dbReference type="Google" id="ProtNLM"/>
    </source>
</evidence>
<comment type="caution">
    <text evidence="1">The sequence shown here is derived from an EMBL/GenBank/DDBJ whole genome shotgun (WGS) entry which is preliminary data.</text>
</comment>